<dbReference type="AlphaFoldDB" id="A0AAV3YWR1"/>
<reference evidence="2 3" key="1">
    <citation type="journal article" date="2021" name="Elife">
        <title>Chloroplast acquisition without the gene transfer in kleptoplastic sea slugs, Plakobranchus ocellatus.</title>
        <authorList>
            <person name="Maeda T."/>
            <person name="Takahashi S."/>
            <person name="Yoshida T."/>
            <person name="Shimamura S."/>
            <person name="Takaki Y."/>
            <person name="Nagai Y."/>
            <person name="Toyoda A."/>
            <person name="Suzuki Y."/>
            <person name="Arimoto A."/>
            <person name="Ishii H."/>
            <person name="Satoh N."/>
            <person name="Nishiyama T."/>
            <person name="Hasebe M."/>
            <person name="Maruyama T."/>
            <person name="Minagawa J."/>
            <person name="Obokata J."/>
            <person name="Shigenobu S."/>
        </authorList>
    </citation>
    <scope>NUCLEOTIDE SEQUENCE [LARGE SCALE GENOMIC DNA]</scope>
</reference>
<feature type="compositionally biased region" description="Polar residues" evidence="1">
    <location>
        <begin position="32"/>
        <end position="44"/>
    </location>
</feature>
<protein>
    <submittedName>
        <fullName evidence="2">Uncharacterized protein</fullName>
    </submittedName>
</protein>
<evidence type="ECO:0000313" key="3">
    <source>
        <dbReference type="Proteomes" id="UP000735302"/>
    </source>
</evidence>
<accession>A0AAV3YWR1</accession>
<proteinExistence type="predicted"/>
<evidence type="ECO:0000256" key="1">
    <source>
        <dbReference type="SAM" id="MobiDB-lite"/>
    </source>
</evidence>
<feature type="compositionally biased region" description="Basic and acidic residues" evidence="1">
    <location>
        <begin position="7"/>
        <end position="26"/>
    </location>
</feature>
<evidence type="ECO:0000313" key="2">
    <source>
        <dbReference type="EMBL" id="GFN86832.1"/>
    </source>
</evidence>
<keyword evidence="3" id="KW-1185">Reference proteome</keyword>
<gene>
    <name evidence="2" type="ORF">PoB_001333800</name>
</gene>
<feature type="region of interest" description="Disordered" evidence="1">
    <location>
        <begin position="1"/>
        <end position="44"/>
    </location>
</feature>
<name>A0AAV3YWR1_9GAST</name>
<organism evidence="2 3">
    <name type="scientific">Plakobranchus ocellatus</name>
    <dbReference type="NCBI Taxonomy" id="259542"/>
    <lineage>
        <taxon>Eukaryota</taxon>
        <taxon>Metazoa</taxon>
        <taxon>Spiralia</taxon>
        <taxon>Lophotrochozoa</taxon>
        <taxon>Mollusca</taxon>
        <taxon>Gastropoda</taxon>
        <taxon>Heterobranchia</taxon>
        <taxon>Euthyneura</taxon>
        <taxon>Panpulmonata</taxon>
        <taxon>Sacoglossa</taxon>
        <taxon>Placobranchoidea</taxon>
        <taxon>Plakobranchidae</taxon>
        <taxon>Plakobranchus</taxon>
    </lineage>
</organism>
<dbReference type="EMBL" id="BLXT01001607">
    <property type="protein sequence ID" value="GFN86832.1"/>
    <property type="molecule type" value="Genomic_DNA"/>
</dbReference>
<dbReference type="Proteomes" id="UP000735302">
    <property type="component" value="Unassembled WGS sequence"/>
</dbReference>
<sequence length="164" mass="18852">MASRSKLTKEEKDSAQTDVEDKKNTEEETESDGYQHTAPSTSATSLSVVEAVPYNSTNAVITDDALRSKMSVSVSATDNLGNASEYYRKQIINHLFKNHNIWESFHRRTWNSLYSFIQWQKRSLRWNPTPAGTLWSQLWTLKLLFKIISSTHSYRICVIMELAD</sequence>
<comment type="caution">
    <text evidence="2">The sequence shown here is derived from an EMBL/GenBank/DDBJ whole genome shotgun (WGS) entry which is preliminary data.</text>
</comment>